<proteinExistence type="predicted"/>
<organism evidence="2 3">
    <name type="scientific">Limimaricola cinnabarinus</name>
    <dbReference type="NCBI Taxonomy" id="1125964"/>
    <lineage>
        <taxon>Bacteria</taxon>
        <taxon>Pseudomonadati</taxon>
        <taxon>Pseudomonadota</taxon>
        <taxon>Alphaproteobacteria</taxon>
        <taxon>Rhodobacterales</taxon>
        <taxon>Paracoccaceae</taxon>
        <taxon>Limimaricola</taxon>
    </lineage>
</organism>
<dbReference type="EMBL" id="NQWH01000025">
    <property type="protein sequence ID" value="PHP26810.1"/>
    <property type="molecule type" value="Genomic_DNA"/>
</dbReference>
<feature type="region of interest" description="Disordered" evidence="1">
    <location>
        <begin position="388"/>
        <end position="417"/>
    </location>
</feature>
<gene>
    <name evidence="2" type="ORF">CJ301_14540</name>
</gene>
<dbReference type="OrthoDB" id="8283038at2"/>
<feature type="region of interest" description="Disordered" evidence="1">
    <location>
        <begin position="535"/>
        <end position="592"/>
    </location>
</feature>
<evidence type="ECO:0000256" key="1">
    <source>
        <dbReference type="SAM" id="MobiDB-lite"/>
    </source>
</evidence>
<dbReference type="AlphaFoldDB" id="A0A2G1MDR7"/>
<evidence type="ECO:0000313" key="3">
    <source>
        <dbReference type="Proteomes" id="UP000221860"/>
    </source>
</evidence>
<dbReference type="RefSeq" id="WP_099278103.1">
    <property type="nucleotide sequence ID" value="NZ_KZ304968.1"/>
</dbReference>
<keyword evidence="3" id="KW-1185">Reference proteome</keyword>
<sequence>MSMDRTTEIIAHFIGDFALSVEIGRIRADYEKIRLEPEADPALAALTFKGLRLTPEHPLEELDPQIVYQPLPPSPFAIPVISPPPLQQPGPNDVIEVAPPPAPEVKIVLSTGDIRIDTVLGHDMPPPSSVAAVLWMSNQLQDADAFGVAPGAILAQAAELAQILEVMSEQVAALSPLPAVLETLSGSPAGALDWAGLTAQITQAAEQNPEAPLGGVVLQGDATLGVHVDGAIADALPDWQDLLPAFLREKETEQDAPSDATDGSGAVLPAQGEAADEEEEAQDEDAPGDQGTSSEGATTEAAAPPAGMTVIETDGKTAFGKAMTGFTDEDTSLTETAQAPLVVTGGNQLVNEVAITSNWLDAPVIVVGGDARELTAISQVNATFDRDAAPGAETGAKTGTKTAPEAGAAPGDQPSSMVMNAASITSSSNPAPRDADQVGTSPSGFAIARITGDLVQVNGVQQYNFASDTDSLRIDIPSARLQLSAGENELANLAVLNEFGWTFDLIVVGGNMVDATLIRQTNLLVDDDIVEAKPDPAPAPAKAPLQTSAKGAAPEETAKAVTGPGQPMAKQAVATDPSGDTASAPAPAEPAAPGNLSYNEARIHTEGLDVAAKLPKALAEASKSLTEGAEALGREVLGLDLFEGVELLKVLLIEGDFITANWIDQINILGDQDQVEILKAAIAALPEAQIVTEANLLANLASISKKGIDSQIMAEGESYSDALLHQAGFVEEYAPAPGTGLTELASEAVAFLADGMIEAAVAELEAGHAASDSGLAAMSASQADLMQTMLS</sequence>
<name>A0A2G1MDR7_9RHOB</name>
<feature type="compositionally biased region" description="Acidic residues" evidence="1">
    <location>
        <begin position="274"/>
        <end position="287"/>
    </location>
</feature>
<feature type="region of interest" description="Disordered" evidence="1">
    <location>
        <begin position="250"/>
        <end position="307"/>
    </location>
</feature>
<accession>A0A2G1MDR7</accession>
<feature type="compositionally biased region" description="Low complexity" evidence="1">
    <location>
        <begin position="582"/>
        <end position="592"/>
    </location>
</feature>
<feature type="compositionally biased region" description="Low complexity" evidence="1">
    <location>
        <begin position="389"/>
        <end position="411"/>
    </location>
</feature>
<reference evidence="2 3" key="1">
    <citation type="submission" date="2017-08" db="EMBL/GenBank/DDBJ databases">
        <title>Draft Genome Sequence of Loktanella cinnabarina Strain XM1, Isolated from Coastal Surface Water.</title>
        <authorList>
            <person name="Ma R."/>
            <person name="Wang J."/>
            <person name="Wang Q."/>
            <person name="Ma Z."/>
            <person name="Li J."/>
            <person name="Chen L."/>
        </authorList>
    </citation>
    <scope>NUCLEOTIDE SEQUENCE [LARGE SCALE GENOMIC DNA]</scope>
    <source>
        <strain evidence="2 3">XM1</strain>
    </source>
</reference>
<dbReference type="Proteomes" id="UP000221860">
    <property type="component" value="Unassembled WGS sequence"/>
</dbReference>
<feature type="compositionally biased region" description="Low complexity" evidence="1">
    <location>
        <begin position="288"/>
        <end position="307"/>
    </location>
</feature>
<evidence type="ECO:0000313" key="2">
    <source>
        <dbReference type="EMBL" id="PHP26810.1"/>
    </source>
</evidence>
<comment type="caution">
    <text evidence="2">The sequence shown here is derived from an EMBL/GenBank/DDBJ whole genome shotgun (WGS) entry which is preliminary data.</text>
</comment>
<protein>
    <submittedName>
        <fullName evidence="2">Uncharacterized protein</fullName>
    </submittedName>
</protein>